<proteinExistence type="predicted"/>
<dbReference type="AlphaFoldDB" id="A0A0F0KVH9"/>
<comment type="caution">
    <text evidence="2">The sequence shown here is derived from an EMBL/GenBank/DDBJ whole genome shotgun (WGS) entry which is preliminary data.</text>
</comment>
<feature type="transmembrane region" description="Helical" evidence="1">
    <location>
        <begin position="6"/>
        <end position="32"/>
    </location>
</feature>
<keyword evidence="1" id="KW-0472">Membrane</keyword>
<evidence type="ECO:0000256" key="1">
    <source>
        <dbReference type="SAM" id="Phobius"/>
    </source>
</evidence>
<reference evidence="2 3" key="1">
    <citation type="submission" date="2015-02" db="EMBL/GenBank/DDBJ databases">
        <title>Draft genome sequences of ten Microbacterium spp. with emphasis on heavy metal contaminated environments.</title>
        <authorList>
            <person name="Corretto E."/>
        </authorList>
    </citation>
    <scope>NUCLEOTIDE SEQUENCE [LARGE SCALE GENOMIC DNA]</scope>
    <source>
        <strain evidence="2 3">DSM 12966</strain>
    </source>
</reference>
<gene>
    <name evidence="2" type="ORF">RN50_00878</name>
</gene>
<dbReference type="GeneID" id="94445774"/>
<dbReference type="EMBL" id="JYIU01000034">
    <property type="protein sequence ID" value="KJL24120.1"/>
    <property type="molecule type" value="Genomic_DNA"/>
</dbReference>
<dbReference type="PATRIC" id="fig|104336.4.peg.905"/>
<evidence type="ECO:0000313" key="2">
    <source>
        <dbReference type="EMBL" id="KJL24120.1"/>
    </source>
</evidence>
<dbReference type="RefSeq" id="WP_082068855.1">
    <property type="nucleotide sequence ID" value="NZ_CP031425.1"/>
</dbReference>
<accession>A0A0F0KVH9</accession>
<dbReference type="Proteomes" id="UP000033572">
    <property type="component" value="Unassembled WGS sequence"/>
</dbReference>
<sequence>MNEPQVWVLIGVFAAAMFGMVTVVSTLFIHVVKTEIQSVHRRIDTLDREVTALYRNTFGIDRD</sequence>
<keyword evidence="3" id="KW-1185">Reference proteome</keyword>
<keyword evidence="1" id="KW-1133">Transmembrane helix</keyword>
<name>A0A0F0KVH9_9MICO</name>
<dbReference type="KEGG" id="mfol:DXT68_15355"/>
<evidence type="ECO:0000313" key="3">
    <source>
        <dbReference type="Proteomes" id="UP000033572"/>
    </source>
</evidence>
<keyword evidence="1" id="KW-0812">Transmembrane</keyword>
<protein>
    <submittedName>
        <fullName evidence="2">Uncharacterized protein</fullName>
    </submittedName>
</protein>
<organism evidence="2 3">
    <name type="scientific">Microbacterium foliorum</name>
    <dbReference type="NCBI Taxonomy" id="104336"/>
    <lineage>
        <taxon>Bacteria</taxon>
        <taxon>Bacillati</taxon>
        <taxon>Actinomycetota</taxon>
        <taxon>Actinomycetes</taxon>
        <taxon>Micrococcales</taxon>
        <taxon>Microbacteriaceae</taxon>
        <taxon>Microbacterium</taxon>
    </lineage>
</organism>